<gene>
    <name evidence="2" type="ORF">GOB81_11590</name>
</gene>
<evidence type="ECO:0000313" key="2">
    <source>
        <dbReference type="EMBL" id="NHN89264.1"/>
    </source>
</evidence>
<dbReference type="InterPro" id="IPR007763">
    <property type="entry name" value="NDUFA12"/>
</dbReference>
<organism evidence="2 3">
    <name type="scientific">Acetobacter conturbans</name>
    <dbReference type="NCBI Taxonomy" id="1737472"/>
    <lineage>
        <taxon>Bacteria</taxon>
        <taxon>Pseudomonadati</taxon>
        <taxon>Pseudomonadota</taxon>
        <taxon>Alphaproteobacteria</taxon>
        <taxon>Acetobacterales</taxon>
        <taxon>Acetobacteraceae</taxon>
        <taxon>Acetobacter</taxon>
    </lineage>
</organism>
<keyword evidence="3" id="KW-1185">Reference proteome</keyword>
<dbReference type="Pfam" id="PF05071">
    <property type="entry name" value="NDUFA12"/>
    <property type="match status" value="1"/>
</dbReference>
<evidence type="ECO:0000313" key="3">
    <source>
        <dbReference type="Proteomes" id="UP000631653"/>
    </source>
</evidence>
<name>A0ABX0K0S3_9PROT</name>
<dbReference type="EMBL" id="WOSY01000010">
    <property type="protein sequence ID" value="NHN89264.1"/>
    <property type="molecule type" value="Genomic_DNA"/>
</dbReference>
<proteinExistence type="predicted"/>
<dbReference type="NCBIfam" id="NF006040">
    <property type="entry name" value="PRK08183.1"/>
    <property type="match status" value="1"/>
</dbReference>
<protein>
    <submittedName>
        <fullName evidence="2">NADH:ubiquinone oxidoreductase subunit NDUFA12</fullName>
    </submittedName>
</protein>
<dbReference type="Proteomes" id="UP000631653">
    <property type="component" value="Unassembled WGS sequence"/>
</dbReference>
<dbReference type="PANTHER" id="PTHR12910">
    <property type="entry name" value="NADH-UBIQUINONE OXIDOREDUCTASE SUBUNIT B17.2"/>
    <property type="match status" value="1"/>
</dbReference>
<sequence>MVHLMVTLGTLLHTRLHGRLVGKDSDGRAYYESRRPTRKTAGGERYERWVIYNKGEDGSAVPPEWWGWLHSMDDQPIPMEARKPWQLPHQPNLTGTPAAYRPPGSVYRGGQRAPATGDYDAWTPES</sequence>
<evidence type="ECO:0000256" key="1">
    <source>
        <dbReference type="SAM" id="MobiDB-lite"/>
    </source>
</evidence>
<feature type="region of interest" description="Disordered" evidence="1">
    <location>
        <begin position="85"/>
        <end position="126"/>
    </location>
</feature>
<reference evidence="2 3" key="1">
    <citation type="journal article" date="2020" name="Int. J. Syst. Evol. Microbiol.">
        <title>Novel acetic acid bacteria from cider fermentations: Acetobacter conturbans sp. nov. and Acetobacter fallax sp. nov.</title>
        <authorList>
            <person name="Sombolestani A.S."/>
            <person name="Cleenwerck I."/>
            <person name="Cnockaert M."/>
            <person name="Borremans W."/>
            <person name="Wieme A.D."/>
            <person name="De Vuyst L."/>
            <person name="Vandamme P."/>
        </authorList>
    </citation>
    <scope>NUCLEOTIDE SEQUENCE [LARGE SCALE GENOMIC DNA]</scope>
    <source>
        <strain evidence="2 3">LMG 1627</strain>
    </source>
</reference>
<accession>A0ABX0K0S3</accession>
<comment type="caution">
    <text evidence="2">The sequence shown here is derived from an EMBL/GenBank/DDBJ whole genome shotgun (WGS) entry which is preliminary data.</text>
</comment>
<dbReference type="PANTHER" id="PTHR12910:SF2">
    <property type="entry name" value="NADH DEHYDROGENASE [UBIQUINONE] 1 ALPHA SUBCOMPLEX SUBUNIT 12"/>
    <property type="match status" value="1"/>
</dbReference>